<reference evidence="1 2" key="1">
    <citation type="submission" date="2024-01" db="EMBL/GenBank/DDBJ databases">
        <title>Genome assemblies of Stephania.</title>
        <authorList>
            <person name="Yang L."/>
        </authorList>
    </citation>
    <scope>NUCLEOTIDE SEQUENCE [LARGE SCALE GENOMIC DNA]</scope>
    <source>
        <strain evidence="1">QJT</strain>
        <tissue evidence="1">Leaf</tissue>
    </source>
</reference>
<comment type="caution">
    <text evidence="1">The sequence shown here is derived from an EMBL/GenBank/DDBJ whole genome shotgun (WGS) entry which is preliminary data.</text>
</comment>
<proteinExistence type="predicted"/>
<organism evidence="1 2">
    <name type="scientific">Stephania japonica</name>
    <dbReference type="NCBI Taxonomy" id="461633"/>
    <lineage>
        <taxon>Eukaryota</taxon>
        <taxon>Viridiplantae</taxon>
        <taxon>Streptophyta</taxon>
        <taxon>Embryophyta</taxon>
        <taxon>Tracheophyta</taxon>
        <taxon>Spermatophyta</taxon>
        <taxon>Magnoliopsida</taxon>
        <taxon>Ranunculales</taxon>
        <taxon>Menispermaceae</taxon>
        <taxon>Menispermoideae</taxon>
        <taxon>Cissampelideae</taxon>
        <taxon>Stephania</taxon>
    </lineage>
</organism>
<keyword evidence="2" id="KW-1185">Reference proteome</keyword>
<protein>
    <submittedName>
        <fullName evidence="1">Uncharacterized protein</fullName>
    </submittedName>
</protein>
<dbReference type="Proteomes" id="UP001417504">
    <property type="component" value="Unassembled WGS sequence"/>
</dbReference>
<sequence length="60" mass="7021">MLHSTSKTLAFCIFNNKWQNFFRRISPNARLEQFMTHFCEFISSPVALPINMSQVTTPQL</sequence>
<accession>A0AAP0HE81</accession>
<evidence type="ECO:0000313" key="1">
    <source>
        <dbReference type="EMBL" id="KAK9085048.1"/>
    </source>
</evidence>
<evidence type="ECO:0000313" key="2">
    <source>
        <dbReference type="Proteomes" id="UP001417504"/>
    </source>
</evidence>
<dbReference type="AlphaFoldDB" id="A0AAP0HE81"/>
<name>A0AAP0HE81_9MAGN</name>
<dbReference type="EMBL" id="JBBNAE010000011">
    <property type="protein sequence ID" value="KAK9085048.1"/>
    <property type="molecule type" value="Genomic_DNA"/>
</dbReference>
<gene>
    <name evidence="1" type="ORF">Sjap_025459</name>
</gene>